<reference evidence="1 2" key="1">
    <citation type="submission" date="2016-07" db="EMBL/GenBank/DDBJ databases">
        <title>Pervasive Adenine N6-methylation of Active Genes in Fungi.</title>
        <authorList>
            <consortium name="DOE Joint Genome Institute"/>
            <person name="Mondo S.J."/>
            <person name="Dannebaum R.O."/>
            <person name="Kuo R.C."/>
            <person name="Labutti K."/>
            <person name="Haridas S."/>
            <person name="Kuo A."/>
            <person name="Salamov A."/>
            <person name="Ahrendt S.R."/>
            <person name="Lipzen A."/>
            <person name="Sullivan W."/>
            <person name="Andreopoulos W.B."/>
            <person name="Clum A."/>
            <person name="Lindquist E."/>
            <person name="Daum C."/>
            <person name="Ramamoorthy G.K."/>
            <person name="Gryganskyi A."/>
            <person name="Culley D."/>
            <person name="Magnuson J.K."/>
            <person name="James T.Y."/>
            <person name="O'Malley M.A."/>
            <person name="Stajich J.E."/>
            <person name="Spatafora J.W."/>
            <person name="Visel A."/>
            <person name="Grigoriev I.V."/>
        </authorList>
    </citation>
    <scope>NUCLEOTIDE SEQUENCE [LARGE SCALE GENOMIC DNA]</scope>
    <source>
        <strain evidence="1 2">ATCC 12442</strain>
    </source>
</reference>
<evidence type="ECO:0000313" key="2">
    <source>
        <dbReference type="Proteomes" id="UP000193922"/>
    </source>
</evidence>
<proteinExistence type="predicted"/>
<dbReference type="GeneID" id="63800127"/>
<dbReference type="RefSeq" id="XP_040744546.1">
    <property type="nucleotide sequence ID" value="XM_040883479.1"/>
</dbReference>
<sequence>MAWLRRSPGRDWLWSGSGSFLPVRAWAARYYAKMMLFAECFGDRVIAIKCLWVAYTNLAVFACGLVQGRYAGDGRAAEGELWENAKALLEALNARLLRYWLYGPPPATVRMPGTDIPDLPGDPHMWWPLGGVLGAQPDTSRSVCLAKAARQASEHSRLLQDGWAGRQYEIQAVLHQVAEKNGVRFASPDVWPESPAVLFSLAARARLERMQGQAALELLEQALLCLDGKIDLSAEQLVVAAGAKRSHLFLMLLSEVGQALVMLDRPADALGIFVAVAAQFRRQGWAELTCHALRWVAKCAETTNDAEQCARAALELMVLDKAQCGRTAGGGGRAAGSSGECGDVPGVRAHHLPRPSARLPDRFPHIAPEIPGGLGLPRADRTTCS</sequence>
<gene>
    <name evidence="1" type="ORF">DL89DRAFT_144168</name>
</gene>
<name>A0A1Y1WBQ5_9FUNG</name>
<dbReference type="AlphaFoldDB" id="A0A1Y1WBQ5"/>
<dbReference type="EMBL" id="MCFD01000005">
    <property type="protein sequence ID" value="ORX70967.1"/>
    <property type="molecule type" value="Genomic_DNA"/>
</dbReference>
<comment type="caution">
    <text evidence="1">The sequence shown here is derived from an EMBL/GenBank/DDBJ whole genome shotgun (WGS) entry which is preliminary data.</text>
</comment>
<dbReference type="Proteomes" id="UP000193922">
    <property type="component" value="Unassembled WGS sequence"/>
</dbReference>
<keyword evidence="2" id="KW-1185">Reference proteome</keyword>
<accession>A0A1Y1WBQ5</accession>
<organism evidence="1 2">
    <name type="scientific">Linderina pennispora</name>
    <dbReference type="NCBI Taxonomy" id="61395"/>
    <lineage>
        <taxon>Eukaryota</taxon>
        <taxon>Fungi</taxon>
        <taxon>Fungi incertae sedis</taxon>
        <taxon>Zoopagomycota</taxon>
        <taxon>Kickxellomycotina</taxon>
        <taxon>Kickxellomycetes</taxon>
        <taxon>Kickxellales</taxon>
        <taxon>Kickxellaceae</taxon>
        <taxon>Linderina</taxon>
    </lineage>
</organism>
<protein>
    <submittedName>
        <fullName evidence="1">Uncharacterized protein</fullName>
    </submittedName>
</protein>
<evidence type="ECO:0000313" key="1">
    <source>
        <dbReference type="EMBL" id="ORX70967.1"/>
    </source>
</evidence>